<dbReference type="InterPro" id="IPR016159">
    <property type="entry name" value="Cullin_repeat-like_dom_sf"/>
</dbReference>
<reference evidence="3 4" key="1">
    <citation type="journal article" date="2007" name="Science">
        <title>Sea anemone genome reveals ancestral eumetazoan gene repertoire and genomic organization.</title>
        <authorList>
            <person name="Putnam N.H."/>
            <person name="Srivastava M."/>
            <person name="Hellsten U."/>
            <person name="Dirks B."/>
            <person name="Chapman J."/>
            <person name="Salamov A."/>
            <person name="Terry A."/>
            <person name="Shapiro H."/>
            <person name="Lindquist E."/>
            <person name="Kapitonov V.V."/>
            <person name="Jurka J."/>
            <person name="Genikhovich G."/>
            <person name="Grigoriev I.V."/>
            <person name="Lucas S.M."/>
            <person name="Steele R.E."/>
            <person name="Finnerty J.R."/>
            <person name="Technau U."/>
            <person name="Martindale M.Q."/>
            <person name="Rokhsar D.S."/>
        </authorList>
    </citation>
    <scope>NUCLEOTIDE SEQUENCE [LARGE SCALE GENOMIC DNA]</scope>
    <source>
        <strain evidence="4">CH2 X CH6</strain>
    </source>
</reference>
<dbReference type="eggNOG" id="KOG2166">
    <property type="taxonomic scope" value="Eukaryota"/>
</dbReference>
<dbReference type="Gene3D" id="1.20.1310.10">
    <property type="entry name" value="Cullin Repeats"/>
    <property type="match status" value="1"/>
</dbReference>
<dbReference type="EMBL" id="DS469669">
    <property type="protein sequence ID" value="EDO36467.1"/>
    <property type="molecule type" value="Genomic_DNA"/>
</dbReference>
<dbReference type="KEGG" id="nve:5507929"/>
<evidence type="ECO:0000313" key="3">
    <source>
        <dbReference type="EMBL" id="EDO36467.1"/>
    </source>
</evidence>
<dbReference type="InterPro" id="IPR001373">
    <property type="entry name" value="Cullin_N"/>
</dbReference>
<dbReference type="GO" id="GO:0031625">
    <property type="term" value="F:ubiquitin protein ligase binding"/>
    <property type="evidence" value="ECO:0007669"/>
    <property type="project" value="InterPro"/>
</dbReference>
<protein>
    <recommendedName>
        <fullName evidence="2">Cullin N-terminal domain-containing protein</fullName>
    </recommendedName>
</protein>
<comment type="similarity">
    <text evidence="1">Belongs to the cullin family.</text>
</comment>
<gene>
    <name evidence="3" type="ORF">NEMVEDRAFT_v1g119642</name>
</gene>
<dbReference type="Pfam" id="PF00888">
    <property type="entry name" value="Cullin"/>
    <property type="match status" value="1"/>
</dbReference>
<evidence type="ECO:0000313" key="4">
    <source>
        <dbReference type="Proteomes" id="UP000001593"/>
    </source>
</evidence>
<dbReference type="OMA" id="IDREWES"/>
<feature type="domain" description="Cullin N-terminal" evidence="2">
    <location>
        <begin position="2"/>
        <end position="109"/>
    </location>
</feature>
<organism evidence="3 4">
    <name type="scientific">Nematostella vectensis</name>
    <name type="common">Starlet sea anemone</name>
    <dbReference type="NCBI Taxonomy" id="45351"/>
    <lineage>
        <taxon>Eukaryota</taxon>
        <taxon>Metazoa</taxon>
        <taxon>Cnidaria</taxon>
        <taxon>Anthozoa</taxon>
        <taxon>Hexacorallia</taxon>
        <taxon>Actiniaria</taxon>
        <taxon>Edwardsiidae</taxon>
        <taxon>Nematostella</taxon>
    </lineage>
</organism>
<dbReference type="HOGENOM" id="CLU_2032433_0_0_1"/>
<dbReference type="FunFam" id="1.20.1310.10:FF:000001">
    <property type="entry name" value="Cullin 3"/>
    <property type="match status" value="1"/>
</dbReference>
<sequence>QDRVYVQQNGVDNVYNLGLILFRDKVVRYGNIRDHLCQTLLSLVRKERRGKVVDRMAIRNACQMLMILGIDSRHVYEEDFERPFLEESAEFYKVSMALWMGQIFHMVQYILGRCIENEEYNV</sequence>
<evidence type="ECO:0000259" key="2">
    <source>
        <dbReference type="Pfam" id="PF00888"/>
    </source>
</evidence>
<dbReference type="Proteomes" id="UP000001593">
    <property type="component" value="Unassembled WGS sequence"/>
</dbReference>
<evidence type="ECO:0000256" key="1">
    <source>
        <dbReference type="ARBA" id="ARBA00006019"/>
    </source>
</evidence>
<proteinExistence type="inferred from homology"/>
<accession>A7SIK9</accession>
<dbReference type="SUPFAM" id="SSF74788">
    <property type="entry name" value="Cullin repeat-like"/>
    <property type="match status" value="1"/>
</dbReference>
<feature type="non-terminal residue" evidence="3">
    <location>
        <position position="1"/>
    </location>
</feature>
<dbReference type="AlphaFoldDB" id="A7SIK9"/>
<dbReference type="InterPro" id="IPR045093">
    <property type="entry name" value="Cullin"/>
</dbReference>
<dbReference type="PhylomeDB" id="A7SIK9"/>
<dbReference type="PANTHER" id="PTHR11932">
    <property type="entry name" value="CULLIN"/>
    <property type="match status" value="1"/>
</dbReference>
<name>A7SIK9_NEMVE</name>
<dbReference type="STRING" id="45351.A7SIK9"/>
<dbReference type="GO" id="GO:0006511">
    <property type="term" value="P:ubiquitin-dependent protein catabolic process"/>
    <property type="evidence" value="ECO:0007669"/>
    <property type="project" value="InterPro"/>
</dbReference>
<keyword evidence="4" id="KW-1185">Reference proteome</keyword>
<dbReference type="InParanoid" id="A7SIK9"/>